<dbReference type="OrthoDB" id="2130629at2759"/>
<comment type="catalytic activity">
    <reaction evidence="12">
        <text>Cleavage of a -Pro-|-Xaa bond to release a C-terminal amino acid.</text>
        <dbReference type="EC" id="3.4.16.2"/>
    </reaction>
</comment>
<evidence type="ECO:0000256" key="17">
    <source>
        <dbReference type="ARBA" id="ARBA00076608"/>
    </source>
</evidence>
<dbReference type="FunFam" id="1.20.120.980:FF:000002">
    <property type="entry name" value="lysosomal Pro-X carboxypeptidase"/>
    <property type="match status" value="1"/>
</dbReference>
<evidence type="ECO:0000256" key="3">
    <source>
        <dbReference type="ARBA" id="ARBA00011738"/>
    </source>
</evidence>
<name>A0A8K0A2F8_BRALA</name>
<evidence type="ECO:0000313" key="20">
    <source>
        <dbReference type="Proteomes" id="UP000838412"/>
    </source>
</evidence>
<evidence type="ECO:0000256" key="7">
    <source>
        <dbReference type="ARBA" id="ARBA00022801"/>
    </source>
</evidence>
<comment type="function">
    <text evidence="13">Cleaves C-terminal amino acids linked to proline in peptides such as angiotensin II, III and des-Arg9-bradykinin. This cleavage occurs at acidic pH, but enzymatic activity is retained with some substrates at neutral pH.</text>
</comment>
<dbReference type="Gene3D" id="3.40.50.1820">
    <property type="entry name" value="alpha/beta hydrolase"/>
    <property type="match status" value="1"/>
</dbReference>
<protein>
    <recommendedName>
        <fullName evidence="15">Lysosomal Pro-X carboxypeptidase</fullName>
        <ecNumber evidence="14">3.4.16.2</ecNumber>
    </recommendedName>
    <alternativeName>
        <fullName evidence="17">Proline carboxypeptidase</fullName>
    </alternativeName>
    <alternativeName>
        <fullName evidence="16">Prolylcarboxypeptidase</fullName>
    </alternativeName>
</protein>
<dbReference type="PANTHER" id="PTHR11010:SF38">
    <property type="entry name" value="LYSOSOMAL PRO-X CARBOXYPEPTIDASE"/>
    <property type="match status" value="1"/>
</dbReference>
<evidence type="ECO:0000256" key="9">
    <source>
        <dbReference type="ARBA" id="ARBA00023157"/>
    </source>
</evidence>
<dbReference type="EC" id="3.4.16.2" evidence="14"/>
<comment type="similarity">
    <text evidence="2">Belongs to the peptidase S28 family.</text>
</comment>
<dbReference type="GO" id="GO:0008239">
    <property type="term" value="F:dipeptidyl-peptidase activity"/>
    <property type="evidence" value="ECO:0007669"/>
    <property type="project" value="TreeGrafter"/>
</dbReference>
<evidence type="ECO:0000256" key="8">
    <source>
        <dbReference type="ARBA" id="ARBA00023145"/>
    </source>
</evidence>
<evidence type="ECO:0000256" key="4">
    <source>
        <dbReference type="ARBA" id="ARBA00022645"/>
    </source>
</evidence>
<evidence type="ECO:0000256" key="5">
    <source>
        <dbReference type="ARBA" id="ARBA00022670"/>
    </source>
</evidence>
<dbReference type="Proteomes" id="UP000838412">
    <property type="component" value="Chromosome 5"/>
</dbReference>
<feature type="signal peptide" evidence="18">
    <location>
        <begin position="1"/>
        <end position="16"/>
    </location>
</feature>
<dbReference type="GO" id="GO:0004185">
    <property type="term" value="F:serine-type carboxypeptidase activity"/>
    <property type="evidence" value="ECO:0007669"/>
    <property type="project" value="UniProtKB-EC"/>
</dbReference>
<dbReference type="GO" id="GO:0003085">
    <property type="term" value="P:negative regulation of systemic arterial blood pressure"/>
    <property type="evidence" value="ECO:0007669"/>
    <property type="project" value="TreeGrafter"/>
</dbReference>
<comment type="subunit">
    <text evidence="3">Homodimer.</text>
</comment>
<dbReference type="GO" id="GO:0005764">
    <property type="term" value="C:lysosome"/>
    <property type="evidence" value="ECO:0007669"/>
    <property type="project" value="UniProtKB-SubCell"/>
</dbReference>
<dbReference type="EMBL" id="OV696690">
    <property type="protein sequence ID" value="CAH1265406.1"/>
    <property type="molecule type" value="Genomic_DNA"/>
</dbReference>
<sequence length="481" mass="53530">MFYVGVFVIWLSVAHTGGTGLLVPRFPRPRGPVLRSQYSYDTKYFTQPVDHFSFTTPDTFDQRYLINRKYFEGNGGPIFFYTGNEGDITMFCDNTGFMWDIASKFKAMVVFAEHRYYGESMPYGKDSYKDPQHLGYLTAEQALADFARLVTHLKSSIPGAANSPVVAFGGSYGGMLAAWFRMKYPSSVIGSLAASAPVWQFEGLTPCGSSYSIITEDFQKGSPGCETHIHKSWDLLTQMGRTAAGREKLSSMFSLCFPLNTSTDVGTMSQWLLNTWFNLAMVNYPYPASFLEPLPAWPVKEVCSLITASSEVLESIAAGATLYYNYTGQAACLNIEESAVSSLGDLGWSFQFCSEMTMPTCMDGIHDMFPPQPWNITAYIIQCKSTWKVTPRPYWILQQFGGKNITAASNIIFSNGLLDPWSAGGVMESLSDSLVAITIADGAHHLDLRSSNPADPQSVIEAREQEVQIIREWLQDYYSKL</sequence>
<evidence type="ECO:0000256" key="13">
    <source>
        <dbReference type="ARBA" id="ARBA00059701"/>
    </source>
</evidence>
<dbReference type="AlphaFoldDB" id="A0A8K0A2F8"/>
<comment type="subcellular location">
    <subcellularLocation>
        <location evidence="1">Lysosome</location>
    </subcellularLocation>
</comment>
<evidence type="ECO:0000256" key="15">
    <source>
        <dbReference type="ARBA" id="ARBA00073691"/>
    </source>
</evidence>
<organism evidence="19 20">
    <name type="scientific">Branchiostoma lanceolatum</name>
    <name type="common">Common lancelet</name>
    <name type="synonym">Amphioxus lanceolatum</name>
    <dbReference type="NCBI Taxonomy" id="7740"/>
    <lineage>
        <taxon>Eukaryota</taxon>
        <taxon>Metazoa</taxon>
        <taxon>Chordata</taxon>
        <taxon>Cephalochordata</taxon>
        <taxon>Leptocardii</taxon>
        <taxon>Amphioxiformes</taxon>
        <taxon>Branchiostomatidae</taxon>
        <taxon>Branchiostoma</taxon>
    </lineage>
</organism>
<keyword evidence="4" id="KW-0121">Carboxypeptidase</keyword>
<evidence type="ECO:0000256" key="16">
    <source>
        <dbReference type="ARBA" id="ARBA00076475"/>
    </source>
</evidence>
<keyword evidence="9" id="KW-1015">Disulfide bond</keyword>
<keyword evidence="11" id="KW-0458">Lysosome</keyword>
<evidence type="ECO:0000313" key="19">
    <source>
        <dbReference type="EMBL" id="CAH1265406.1"/>
    </source>
</evidence>
<keyword evidence="7" id="KW-0378">Hydrolase</keyword>
<dbReference type="InterPro" id="IPR042269">
    <property type="entry name" value="Ser_carbopepase_S28_SKS"/>
</dbReference>
<keyword evidence="6 18" id="KW-0732">Signal</keyword>
<keyword evidence="8" id="KW-0865">Zymogen</keyword>
<keyword evidence="10" id="KW-0325">Glycoprotein</keyword>
<evidence type="ECO:0000256" key="11">
    <source>
        <dbReference type="ARBA" id="ARBA00023228"/>
    </source>
</evidence>
<evidence type="ECO:0000256" key="12">
    <source>
        <dbReference type="ARBA" id="ARBA00052013"/>
    </source>
</evidence>
<proteinExistence type="inferred from homology"/>
<gene>
    <name evidence="19" type="primary">PRCP</name>
    <name evidence="19" type="ORF">BLAG_LOCUS19411</name>
</gene>
<dbReference type="SUPFAM" id="SSF53474">
    <property type="entry name" value="alpha/beta-Hydrolases"/>
    <property type="match status" value="1"/>
</dbReference>
<dbReference type="Gene3D" id="1.20.120.980">
    <property type="entry name" value="Serine carboxypeptidase S28, SKS domain"/>
    <property type="match status" value="1"/>
</dbReference>
<evidence type="ECO:0000256" key="6">
    <source>
        <dbReference type="ARBA" id="ARBA00022729"/>
    </source>
</evidence>
<dbReference type="InterPro" id="IPR029058">
    <property type="entry name" value="AB_hydrolase_fold"/>
</dbReference>
<keyword evidence="20" id="KW-1185">Reference proteome</keyword>
<accession>A0A8K0A2F8</accession>
<evidence type="ECO:0000256" key="18">
    <source>
        <dbReference type="SAM" id="SignalP"/>
    </source>
</evidence>
<evidence type="ECO:0000256" key="14">
    <source>
        <dbReference type="ARBA" id="ARBA00066456"/>
    </source>
</evidence>
<dbReference type="PANTHER" id="PTHR11010">
    <property type="entry name" value="PROTEASE S28 PRO-X CARBOXYPEPTIDASE-RELATED"/>
    <property type="match status" value="1"/>
</dbReference>
<evidence type="ECO:0000256" key="10">
    <source>
        <dbReference type="ARBA" id="ARBA00023180"/>
    </source>
</evidence>
<reference evidence="19" key="1">
    <citation type="submission" date="2022-01" db="EMBL/GenBank/DDBJ databases">
        <authorList>
            <person name="Braso-Vives M."/>
        </authorList>
    </citation>
    <scope>NUCLEOTIDE SEQUENCE</scope>
</reference>
<dbReference type="GO" id="GO:0043535">
    <property type="term" value="P:regulation of blood vessel endothelial cell migration"/>
    <property type="evidence" value="ECO:0007669"/>
    <property type="project" value="TreeGrafter"/>
</dbReference>
<keyword evidence="5" id="KW-0645">Protease</keyword>
<dbReference type="InterPro" id="IPR008758">
    <property type="entry name" value="Peptidase_S28"/>
</dbReference>
<evidence type="ECO:0000256" key="2">
    <source>
        <dbReference type="ARBA" id="ARBA00011079"/>
    </source>
</evidence>
<dbReference type="GO" id="GO:0006508">
    <property type="term" value="P:proteolysis"/>
    <property type="evidence" value="ECO:0007669"/>
    <property type="project" value="UniProtKB-KW"/>
</dbReference>
<feature type="chain" id="PRO_5035466424" description="Lysosomal Pro-X carboxypeptidase" evidence="18">
    <location>
        <begin position="17"/>
        <end position="481"/>
    </location>
</feature>
<evidence type="ECO:0000256" key="1">
    <source>
        <dbReference type="ARBA" id="ARBA00004371"/>
    </source>
</evidence>
<dbReference type="Pfam" id="PF05577">
    <property type="entry name" value="Peptidase_S28"/>
    <property type="match status" value="1"/>
</dbReference>